<dbReference type="RefSeq" id="WP_073112314.1">
    <property type="nucleotide sequence ID" value="NZ_FQYN01000010.1"/>
</dbReference>
<evidence type="ECO:0000256" key="1">
    <source>
        <dbReference type="SAM" id="MobiDB-lite"/>
    </source>
</evidence>
<dbReference type="Proteomes" id="UP000184418">
    <property type="component" value="Unassembled WGS sequence"/>
</dbReference>
<dbReference type="STRING" id="1121955.SAMN02745146_0108"/>
<feature type="compositionally biased region" description="Polar residues" evidence="1">
    <location>
        <begin position="240"/>
        <end position="267"/>
    </location>
</feature>
<accession>A0A1M6LYZ3</accession>
<dbReference type="EMBL" id="FQYN01000010">
    <property type="protein sequence ID" value="SHJ76414.1"/>
    <property type="molecule type" value="Genomic_DNA"/>
</dbReference>
<reference evidence="2 3" key="1">
    <citation type="submission" date="2016-11" db="EMBL/GenBank/DDBJ databases">
        <authorList>
            <person name="Jaros S."/>
            <person name="Januszkiewicz K."/>
            <person name="Wedrychowicz H."/>
        </authorList>
    </citation>
    <scope>NUCLEOTIDE SEQUENCE [LARGE SCALE GENOMIC DNA]</scope>
    <source>
        <strain evidence="2 3">DSM 21074</strain>
    </source>
</reference>
<gene>
    <name evidence="2" type="ORF">SAMN02745146_0108</name>
</gene>
<keyword evidence="3" id="KW-1185">Reference proteome</keyword>
<feature type="region of interest" description="Disordered" evidence="1">
    <location>
        <begin position="240"/>
        <end position="285"/>
    </location>
</feature>
<evidence type="ECO:0000313" key="2">
    <source>
        <dbReference type="EMBL" id="SHJ76414.1"/>
    </source>
</evidence>
<protein>
    <recommendedName>
        <fullName evidence="4">Microcystin-dependent protein</fullName>
    </recommendedName>
</protein>
<dbReference type="AlphaFoldDB" id="A0A1M6LYZ3"/>
<evidence type="ECO:0008006" key="4">
    <source>
        <dbReference type="Google" id="ProtNLM"/>
    </source>
</evidence>
<dbReference type="SUPFAM" id="SSF88874">
    <property type="entry name" value="Receptor-binding domain of short tail fibre protein gp12"/>
    <property type="match status" value="1"/>
</dbReference>
<name>A0A1M6LYZ3_9BACT</name>
<dbReference type="OrthoDB" id="9113831at2"/>
<sequence>MKNLIFETGGRPFVLDDLATLQEEFQYALYAPLLALPPCVVSGCEVGAAGAGVYDVGPGLVWLNGALHRFAGASAVALPGELYVGPLVVENGPYQTGGQKPVRSEALALLRAAGNVPGQKVLVTEHGVLRAEKAREAGQRMLGDTKWLTKLAAGYFLNGRGLYGTVAYGWALADGQHTTEQLGGVWPVGYKAGHADYGVLGKQIGLEKVALTVEEGPAHGHDMDQAGSHSHSVSVYQAVTGQGDNGSTRTTINTGLRDTFTTSNTGAHTHGIRSSGEGLPHENRPPSKAMVVLEWIGF</sequence>
<organism evidence="2 3">
    <name type="scientific">Hymenobacter daecheongensis DSM 21074</name>
    <dbReference type="NCBI Taxonomy" id="1121955"/>
    <lineage>
        <taxon>Bacteria</taxon>
        <taxon>Pseudomonadati</taxon>
        <taxon>Bacteroidota</taxon>
        <taxon>Cytophagia</taxon>
        <taxon>Cytophagales</taxon>
        <taxon>Hymenobacteraceae</taxon>
        <taxon>Hymenobacter</taxon>
    </lineage>
</organism>
<evidence type="ECO:0000313" key="3">
    <source>
        <dbReference type="Proteomes" id="UP000184418"/>
    </source>
</evidence>
<proteinExistence type="predicted"/>